<evidence type="ECO:0000256" key="5">
    <source>
        <dbReference type="ARBA" id="ARBA00029543"/>
    </source>
</evidence>
<dbReference type="GO" id="GO:0005634">
    <property type="term" value="C:nucleus"/>
    <property type="evidence" value="ECO:0007669"/>
    <property type="project" value="TreeGrafter"/>
</dbReference>
<reference evidence="8" key="1">
    <citation type="submission" date="2020-05" db="EMBL/GenBank/DDBJ databases">
        <title>Phylogenomic resolution of chytrid fungi.</title>
        <authorList>
            <person name="Stajich J.E."/>
            <person name="Amses K."/>
            <person name="Simmons R."/>
            <person name="Seto K."/>
            <person name="Myers J."/>
            <person name="Bonds A."/>
            <person name="Quandt C.A."/>
            <person name="Barry K."/>
            <person name="Liu P."/>
            <person name="Grigoriev I."/>
            <person name="Longcore J.E."/>
            <person name="James T.Y."/>
        </authorList>
    </citation>
    <scope>NUCLEOTIDE SEQUENCE</scope>
    <source>
        <strain evidence="8">JEL0318</strain>
    </source>
</reference>
<organism evidence="8 9">
    <name type="scientific">Rhizophlyctis rosea</name>
    <dbReference type="NCBI Taxonomy" id="64517"/>
    <lineage>
        <taxon>Eukaryota</taxon>
        <taxon>Fungi</taxon>
        <taxon>Fungi incertae sedis</taxon>
        <taxon>Chytridiomycota</taxon>
        <taxon>Chytridiomycota incertae sedis</taxon>
        <taxon>Chytridiomycetes</taxon>
        <taxon>Rhizophlyctidales</taxon>
        <taxon>Rhizophlyctidaceae</taxon>
        <taxon>Rhizophlyctis</taxon>
    </lineage>
</organism>
<keyword evidence="4" id="KW-0539">Nucleus</keyword>
<keyword evidence="1" id="KW-0540">Nuclease</keyword>
<dbReference type="PANTHER" id="PTHR13522">
    <property type="entry name" value="U6 SNRNA PHOSPHODIESTERASE 1"/>
    <property type="match status" value="1"/>
</dbReference>
<comment type="caution">
    <text evidence="8">The sequence shown here is derived from an EMBL/GenBank/DDBJ whole genome shotgun (WGS) entry which is preliminary data.</text>
</comment>
<accession>A0AAD5SJF9</accession>
<evidence type="ECO:0000256" key="3">
    <source>
        <dbReference type="ARBA" id="ARBA00023239"/>
    </source>
</evidence>
<evidence type="ECO:0000313" key="9">
    <source>
        <dbReference type="Proteomes" id="UP001212841"/>
    </source>
</evidence>
<protein>
    <recommendedName>
        <fullName evidence="5">U6 snRNA phosphodiesterase 1</fullName>
    </recommendedName>
    <alternativeName>
        <fullName evidence="6">3'-5' RNA exonuclease USB1</fullName>
    </alternativeName>
</protein>
<evidence type="ECO:0000256" key="2">
    <source>
        <dbReference type="ARBA" id="ARBA00022801"/>
    </source>
</evidence>
<evidence type="ECO:0000256" key="1">
    <source>
        <dbReference type="ARBA" id="ARBA00022722"/>
    </source>
</evidence>
<evidence type="ECO:0000313" key="8">
    <source>
        <dbReference type="EMBL" id="KAJ3055993.1"/>
    </source>
</evidence>
<feature type="region of interest" description="Disordered" evidence="7">
    <location>
        <begin position="1"/>
        <end position="55"/>
    </location>
</feature>
<dbReference type="Gene3D" id="3.90.1140.10">
    <property type="entry name" value="Cyclic phosphodiesterase"/>
    <property type="match status" value="1"/>
</dbReference>
<dbReference type="InterPro" id="IPR027521">
    <property type="entry name" value="Usb1"/>
</dbReference>
<keyword evidence="2" id="KW-0378">Hydrolase</keyword>
<dbReference type="Proteomes" id="UP001212841">
    <property type="component" value="Unassembled WGS sequence"/>
</dbReference>
<keyword evidence="8" id="KW-0269">Exonuclease</keyword>
<dbReference type="GO" id="GO:0016829">
    <property type="term" value="F:lyase activity"/>
    <property type="evidence" value="ECO:0007669"/>
    <property type="project" value="UniProtKB-KW"/>
</dbReference>
<evidence type="ECO:0000256" key="4">
    <source>
        <dbReference type="ARBA" id="ARBA00023242"/>
    </source>
</evidence>
<evidence type="ECO:0000256" key="7">
    <source>
        <dbReference type="SAM" id="MobiDB-lite"/>
    </source>
</evidence>
<sequence length="256" mass="28826">MKGPQPKALASSKAKPATAAGGANKLKRNLPETNEKNSNCQASESNKRVRQDPNELPPLPDDFLNFFDEKDKAWKDDPAQHDGRVRSKPHVEGNWATVVYVSFLPSAELEDLVEQIRTKLGKRLYPQHTLTPIYEDLLHISLSRTAFLKVFQIDRFVELLGEKVSQLQRFHVTFNGFSQYLNDDETRSFLGADVEQGKDQVPKFHASIASAPTVAITPKMAKKINKEFEAGLKDIMVPITGVQCKIGNKSYSWQFK</sequence>
<keyword evidence="9" id="KW-1185">Reference proteome</keyword>
<feature type="compositionally biased region" description="Low complexity" evidence="7">
    <location>
        <begin position="1"/>
        <end position="23"/>
    </location>
</feature>
<dbReference type="GO" id="GO:0034477">
    <property type="term" value="P:U6 snRNA 3'-end processing"/>
    <property type="evidence" value="ECO:0007669"/>
    <property type="project" value="InterPro"/>
</dbReference>
<keyword evidence="3" id="KW-0456">Lyase</keyword>
<dbReference type="Pfam" id="PF09749">
    <property type="entry name" value="HVSL"/>
    <property type="match status" value="1"/>
</dbReference>
<evidence type="ECO:0000256" key="6">
    <source>
        <dbReference type="ARBA" id="ARBA00030030"/>
    </source>
</evidence>
<dbReference type="EMBL" id="JADGJD010000050">
    <property type="protein sequence ID" value="KAJ3055993.1"/>
    <property type="molecule type" value="Genomic_DNA"/>
</dbReference>
<gene>
    <name evidence="8" type="primary">USB1</name>
    <name evidence="8" type="ORF">HK097_008482</name>
</gene>
<dbReference type="GO" id="GO:0000175">
    <property type="term" value="F:3'-5'-RNA exonuclease activity"/>
    <property type="evidence" value="ECO:0007669"/>
    <property type="project" value="TreeGrafter"/>
</dbReference>
<name>A0AAD5SJF9_9FUNG</name>
<dbReference type="AlphaFoldDB" id="A0AAD5SJF9"/>
<proteinExistence type="predicted"/>
<dbReference type="PANTHER" id="PTHR13522:SF3">
    <property type="entry name" value="U6 SNRNA PHOSPHODIESTERASE 1"/>
    <property type="match status" value="1"/>
</dbReference>